<organism evidence="5 6">
    <name type="scientific">Olea europaea subsp. europaea</name>
    <dbReference type="NCBI Taxonomy" id="158383"/>
    <lineage>
        <taxon>Eukaryota</taxon>
        <taxon>Viridiplantae</taxon>
        <taxon>Streptophyta</taxon>
        <taxon>Embryophyta</taxon>
        <taxon>Tracheophyta</taxon>
        <taxon>Spermatophyta</taxon>
        <taxon>Magnoliopsida</taxon>
        <taxon>eudicotyledons</taxon>
        <taxon>Gunneridae</taxon>
        <taxon>Pentapetalae</taxon>
        <taxon>asterids</taxon>
        <taxon>lamiids</taxon>
        <taxon>Lamiales</taxon>
        <taxon>Oleaceae</taxon>
        <taxon>Oleeae</taxon>
        <taxon>Olea</taxon>
    </lineage>
</organism>
<dbReference type="EMBL" id="CACTIH010000385">
    <property type="protein sequence ID" value="CAA2960303.1"/>
    <property type="molecule type" value="Genomic_DNA"/>
</dbReference>
<dbReference type="InterPro" id="IPR027443">
    <property type="entry name" value="IPNS-like_sf"/>
</dbReference>
<dbReference type="SUPFAM" id="SSF51197">
    <property type="entry name" value="Clavaminate synthase-like"/>
    <property type="match status" value="2"/>
</dbReference>
<dbReference type="AlphaFoldDB" id="A0A8S0Q005"/>
<dbReference type="InterPro" id="IPR005123">
    <property type="entry name" value="Oxoglu/Fe-dep_dioxygenase_dom"/>
</dbReference>
<keyword evidence="5" id="KW-0223">Dioxygenase</keyword>
<keyword evidence="3" id="KW-0560">Oxidoreductase</keyword>
<dbReference type="PROSITE" id="PS51471">
    <property type="entry name" value="FE2OG_OXY"/>
    <property type="match status" value="1"/>
</dbReference>
<reference evidence="5 6" key="1">
    <citation type="submission" date="2019-12" db="EMBL/GenBank/DDBJ databases">
        <authorList>
            <person name="Alioto T."/>
            <person name="Alioto T."/>
            <person name="Gomez Garrido J."/>
        </authorList>
    </citation>
    <scope>NUCLEOTIDE SEQUENCE [LARGE SCALE GENOMIC DNA]</scope>
</reference>
<proteinExistence type="inferred from homology"/>
<dbReference type="GO" id="GO:0046872">
    <property type="term" value="F:metal ion binding"/>
    <property type="evidence" value="ECO:0007669"/>
    <property type="project" value="UniProtKB-KW"/>
</dbReference>
<name>A0A8S0Q005_OLEEU</name>
<dbReference type="Pfam" id="PF14226">
    <property type="entry name" value="DIOX_N"/>
    <property type="match status" value="1"/>
</dbReference>
<dbReference type="InterPro" id="IPR026992">
    <property type="entry name" value="DIOX_N"/>
</dbReference>
<accession>A0A8S0Q005</accession>
<evidence type="ECO:0000259" key="4">
    <source>
        <dbReference type="PROSITE" id="PS51471"/>
    </source>
</evidence>
<keyword evidence="1 3" id="KW-0479">Metal-binding</keyword>
<evidence type="ECO:0000256" key="2">
    <source>
        <dbReference type="ARBA" id="ARBA00023004"/>
    </source>
</evidence>
<dbReference type="Gene3D" id="2.60.120.330">
    <property type="entry name" value="B-lactam Antibiotic, Isopenicillin N Synthase, Chain"/>
    <property type="match status" value="1"/>
</dbReference>
<keyword evidence="6" id="KW-1185">Reference proteome</keyword>
<dbReference type="PANTHER" id="PTHR47990">
    <property type="entry name" value="2-OXOGLUTARATE (2OG) AND FE(II)-DEPENDENT OXYGENASE SUPERFAMILY PROTEIN-RELATED"/>
    <property type="match status" value="1"/>
</dbReference>
<dbReference type="Gramene" id="OE9A078846T2">
    <property type="protein sequence ID" value="OE9A078846C2"/>
    <property type="gene ID" value="OE9A078846"/>
</dbReference>
<dbReference type="GO" id="GO:0009805">
    <property type="term" value="P:coumarin biosynthetic process"/>
    <property type="evidence" value="ECO:0007669"/>
    <property type="project" value="UniProtKB-ARBA"/>
</dbReference>
<dbReference type="InterPro" id="IPR044861">
    <property type="entry name" value="IPNS-like_FE2OG_OXY"/>
</dbReference>
<evidence type="ECO:0000313" key="6">
    <source>
        <dbReference type="Proteomes" id="UP000594638"/>
    </source>
</evidence>
<gene>
    <name evidence="5" type="ORF">OLEA9_A078846</name>
</gene>
<keyword evidence="2 3" id="KW-0408">Iron</keyword>
<comment type="caution">
    <text evidence="5">The sequence shown here is derived from an EMBL/GenBank/DDBJ whole genome shotgun (WGS) entry which is preliminary data.</text>
</comment>
<protein>
    <submittedName>
        <fullName evidence="5">2-oxoglutarate-dependent dioxygenase AOP3-like</fullName>
    </submittedName>
</protein>
<dbReference type="Proteomes" id="UP000594638">
    <property type="component" value="Unassembled WGS sequence"/>
</dbReference>
<evidence type="ECO:0000256" key="1">
    <source>
        <dbReference type="ARBA" id="ARBA00022723"/>
    </source>
</evidence>
<evidence type="ECO:0000313" key="5">
    <source>
        <dbReference type="EMBL" id="CAA2960303.1"/>
    </source>
</evidence>
<comment type="similarity">
    <text evidence="3">Belongs to the iron/ascorbate-dependent oxidoreductase family.</text>
</comment>
<sequence>MCIERNNERHELNIMGSDAQSKLPIVDFREENLTPGTKSWVSTSNLVRCALESYGCFIAVYDKITFEQHNEVFKSAKELFDPPVETKVKHISNFAGSGYGGNYPIMPLFEYVGIENGANLEATKNFTSIMWPDGNDCFCGSAHSYCKLLLELDQAVMQMVVNSYGVQKYYNPLIQSSFYLTRFMKYRVPEENEINVGLIPHTDKNFLTIIDTNHVRGLEIETRDGEWIDYKPSPTNYLVMAGEPMMVRALFLSSSLSVYINIQTQIFIYNKYCTNILNINVLLCKAWSNGRIHAALHRVVIRGEEEKYSIGNFSFINGMLQVPEELVDGENPLKFKPFSHPAFLEYCKEGGPTMENAIKTFCGF</sequence>
<dbReference type="GO" id="GO:0016706">
    <property type="term" value="F:2-oxoglutarate-dependent dioxygenase activity"/>
    <property type="evidence" value="ECO:0007669"/>
    <property type="project" value="UniProtKB-ARBA"/>
</dbReference>
<dbReference type="Pfam" id="PF03171">
    <property type="entry name" value="2OG-FeII_Oxy"/>
    <property type="match status" value="1"/>
</dbReference>
<dbReference type="GO" id="GO:0002238">
    <property type="term" value="P:response to molecule of fungal origin"/>
    <property type="evidence" value="ECO:0007669"/>
    <property type="project" value="UniProtKB-ARBA"/>
</dbReference>
<dbReference type="InterPro" id="IPR050231">
    <property type="entry name" value="Iron_ascorbate_oxido_reductase"/>
</dbReference>
<dbReference type="OrthoDB" id="288590at2759"/>
<feature type="domain" description="Fe2OG dioxygenase" evidence="4">
    <location>
        <begin position="177"/>
        <end position="318"/>
    </location>
</feature>
<evidence type="ECO:0000256" key="3">
    <source>
        <dbReference type="RuleBase" id="RU003682"/>
    </source>
</evidence>